<comment type="subcellular location">
    <subcellularLocation>
        <location evidence="1">Cell membrane</location>
        <topology evidence="1">Single-pass membrane protein</topology>
    </subcellularLocation>
</comment>
<evidence type="ECO:0000313" key="12">
    <source>
        <dbReference type="EMBL" id="RHA41644.1"/>
    </source>
</evidence>
<evidence type="ECO:0000256" key="9">
    <source>
        <dbReference type="ARBA" id="ARBA00023136"/>
    </source>
</evidence>
<dbReference type="OrthoDB" id="3267178at2"/>
<feature type="compositionally biased region" description="Basic and acidic residues" evidence="10">
    <location>
        <begin position="214"/>
        <end position="230"/>
    </location>
</feature>
<accession>A0A413RME1</accession>
<dbReference type="PANTHER" id="PTHR33909">
    <property type="entry name" value="SEC TRANSLOCON ACCESSORY COMPLEX SUBUNIT YAJC"/>
    <property type="match status" value="1"/>
</dbReference>
<evidence type="ECO:0000256" key="7">
    <source>
        <dbReference type="ARBA" id="ARBA00022989"/>
    </source>
</evidence>
<dbReference type="Proteomes" id="UP000283374">
    <property type="component" value="Unassembled WGS sequence"/>
</dbReference>
<dbReference type="SMART" id="SM01323">
    <property type="entry name" value="YajC"/>
    <property type="match status" value="1"/>
</dbReference>
<feature type="compositionally biased region" description="Acidic residues" evidence="10">
    <location>
        <begin position="182"/>
        <end position="204"/>
    </location>
</feature>
<feature type="compositionally biased region" description="Low complexity" evidence="10">
    <location>
        <begin position="65"/>
        <end position="75"/>
    </location>
</feature>
<keyword evidence="7 11" id="KW-1133">Transmembrane helix</keyword>
<keyword evidence="9 11" id="KW-0472">Membrane</keyword>
<evidence type="ECO:0000256" key="10">
    <source>
        <dbReference type="SAM" id="MobiDB-lite"/>
    </source>
</evidence>
<evidence type="ECO:0000256" key="8">
    <source>
        <dbReference type="ARBA" id="ARBA00023010"/>
    </source>
</evidence>
<evidence type="ECO:0000256" key="6">
    <source>
        <dbReference type="ARBA" id="ARBA00022927"/>
    </source>
</evidence>
<dbReference type="NCBIfam" id="TIGR00739">
    <property type="entry name" value="yajC"/>
    <property type="match status" value="1"/>
</dbReference>
<protein>
    <submittedName>
        <fullName evidence="12">Preprotein translocase subunit YajC</fullName>
    </submittedName>
</protein>
<dbReference type="PRINTS" id="PR01853">
    <property type="entry name" value="YAJCTRNLCASE"/>
</dbReference>
<evidence type="ECO:0000256" key="11">
    <source>
        <dbReference type="SAM" id="Phobius"/>
    </source>
</evidence>
<evidence type="ECO:0000256" key="1">
    <source>
        <dbReference type="ARBA" id="ARBA00004162"/>
    </source>
</evidence>
<evidence type="ECO:0000256" key="2">
    <source>
        <dbReference type="ARBA" id="ARBA00006742"/>
    </source>
</evidence>
<keyword evidence="8" id="KW-0811">Translocation</keyword>
<comment type="similarity">
    <text evidence="2">Belongs to the YajC family.</text>
</comment>
<evidence type="ECO:0000256" key="3">
    <source>
        <dbReference type="ARBA" id="ARBA00022448"/>
    </source>
</evidence>
<feature type="compositionally biased region" description="Basic and acidic residues" evidence="10">
    <location>
        <begin position="36"/>
        <end position="46"/>
    </location>
</feature>
<dbReference type="EMBL" id="QWKP01000181">
    <property type="protein sequence ID" value="RHA41644.1"/>
    <property type="molecule type" value="Genomic_DNA"/>
</dbReference>
<dbReference type="GO" id="GO:0005886">
    <property type="term" value="C:plasma membrane"/>
    <property type="evidence" value="ECO:0007669"/>
    <property type="project" value="UniProtKB-SubCell"/>
</dbReference>
<evidence type="ECO:0000256" key="4">
    <source>
        <dbReference type="ARBA" id="ARBA00022475"/>
    </source>
</evidence>
<feature type="region of interest" description="Disordered" evidence="10">
    <location>
        <begin position="1"/>
        <end position="75"/>
    </location>
</feature>
<dbReference type="Pfam" id="PF02699">
    <property type="entry name" value="YajC"/>
    <property type="match status" value="1"/>
</dbReference>
<name>A0A413RME1_9CELL</name>
<keyword evidence="5 11" id="KW-0812">Transmembrane</keyword>
<keyword evidence="4" id="KW-1003">Cell membrane</keyword>
<sequence length="230" mass="24769">MGAPWARRPTRPGRPVRLISTARQLRTATVPSVARGGRDHAADERLPASPGTPCTDRALERRAAAPRLRPTRPTEGNLVTHHAEVIAAGTSSSGGGSNYSFLLILVLAVGAFWLMSRRTRKQQKTQQEFRNTLAPGDEVMTGSGLFGTVVAVDDEAITLESEPGGGRTRWIRAAIAKKIEPPVDETNEEWADEAEDADAIDVPDDLSSLPSLSKDSKDGDAPKKDEPETK</sequence>
<keyword evidence="6" id="KW-0653">Protein transport</keyword>
<feature type="transmembrane region" description="Helical" evidence="11">
    <location>
        <begin position="99"/>
        <end position="116"/>
    </location>
</feature>
<dbReference type="GO" id="GO:0015031">
    <property type="term" value="P:protein transport"/>
    <property type="evidence" value="ECO:0007669"/>
    <property type="project" value="UniProtKB-KW"/>
</dbReference>
<reference evidence="12 13" key="1">
    <citation type="submission" date="2018-08" db="EMBL/GenBank/DDBJ databases">
        <title>Cellulomonas rhizosphaerae sp. nov., a novel actinomycete isolated from soil.</title>
        <authorList>
            <person name="Tian Y."/>
        </authorList>
    </citation>
    <scope>NUCLEOTIDE SEQUENCE [LARGE SCALE GENOMIC DNA]</scope>
    <source>
        <strain evidence="12 13">NEAU-TCZ24</strain>
    </source>
</reference>
<proteinExistence type="inferred from homology"/>
<feature type="region of interest" description="Disordered" evidence="10">
    <location>
        <begin position="182"/>
        <end position="230"/>
    </location>
</feature>
<dbReference type="PANTHER" id="PTHR33909:SF1">
    <property type="entry name" value="SEC TRANSLOCON ACCESSORY COMPLEX SUBUNIT YAJC"/>
    <property type="match status" value="1"/>
</dbReference>
<evidence type="ECO:0000313" key="13">
    <source>
        <dbReference type="Proteomes" id="UP000283374"/>
    </source>
</evidence>
<gene>
    <name evidence="12" type="primary">yajC</name>
    <name evidence="12" type="ORF">D1825_08235</name>
</gene>
<comment type="caution">
    <text evidence="12">The sequence shown here is derived from an EMBL/GenBank/DDBJ whole genome shotgun (WGS) entry which is preliminary data.</text>
</comment>
<keyword evidence="3" id="KW-0813">Transport</keyword>
<organism evidence="12 13">
    <name type="scientific">Cellulomonas rhizosphaerae</name>
    <dbReference type="NCBI Taxonomy" id="2293719"/>
    <lineage>
        <taxon>Bacteria</taxon>
        <taxon>Bacillati</taxon>
        <taxon>Actinomycetota</taxon>
        <taxon>Actinomycetes</taxon>
        <taxon>Micrococcales</taxon>
        <taxon>Cellulomonadaceae</taxon>
        <taxon>Cellulomonas</taxon>
    </lineage>
</organism>
<keyword evidence="13" id="KW-1185">Reference proteome</keyword>
<dbReference type="AlphaFoldDB" id="A0A413RME1"/>
<dbReference type="InterPro" id="IPR003849">
    <property type="entry name" value="Preprotein_translocase_YajC"/>
</dbReference>
<evidence type="ECO:0000256" key="5">
    <source>
        <dbReference type="ARBA" id="ARBA00022692"/>
    </source>
</evidence>
<feature type="compositionally biased region" description="Polar residues" evidence="10">
    <location>
        <begin position="21"/>
        <end position="30"/>
    </location>
</feature>